<dbReference type="SUPFAM" id="SSF103473">
    <property type="entry name" value="MFS general substrate transporter"/>
    <property type="match status" value="1"/>
</dbReference>
<dbReference type="InterPro" id="IPR005829">
    <property type="entry name" value="Sugar_transporter_CS"/>
</dbReference>
<dbReference type="InterPro" id="IPR020846">
    <property type="entry name" value="MFS_dom"/>
</dbReference>
<evidence type="ECO:0000256" key="1">
    <source>
        <dbReference type="ARBA" id="ARBA00004141"/>
    </source>
</evidence>
<keyword evidence="11" id="KW-1185">Reference proteome</keyword>
<dbReference type="PANTHER" id="PTHR48023">
    <property type="entry name" value="D-XYLOSE-PROTON SYMPORTER-LIKE 2"/>
    <property type="match status" value="1"/>
</dbReference>
<gene>
    <name evidence="10" type="ORF">KZ820_05950</name>
</gene>
<feature type="transmembrane region" description="Helical" evidence="8">
    <location>
        <begin position="48"/>
        <end position="71"/>
    </location>
</feature>
<dbReference type="NCBIfam" id="TIGR00879">
    <property type="entry name" value="SP"/>
    <property type="match status" value="1"/>
</dbReference>
<dbReference type="InterPro" id="IPR036259">
    <property type="entry name" value="MFS_trans_sf"/>
</dbReference>
<evidence type="ECO:0000256" key="7">
    <source>
        <dbReference type="RuleBase" id="RU003346"/>
    </source>
</evidence>
<sequence>MGSAAPRARLLFTAFAVSLSGLLFGFDTAVIAGVTGALRAQFGLSPAALGVTVSSALLGTMVGAAVAGVYGDRRGARAGLRLAAALYLVSGLGCALAWDWGALILFRVMAGVAIGASSVLAPVYLAEVAPPARRGAIVGSFQISIVTGILLAYASNAAVGALLADAAAAWRWKLGLTALPAALFQLLLVAVPDSPRWLMLRGRRDEAAAAALLLHGDPAVDVPPAPPARAASLASLWREAPRPMMLAIVLGALNQLTGINAILYYLNDIFAAAGFRQISADLQSIAVGAANLVFTLVGMALIDRLGRRPLLLAGGAAMAVLLLAATAVMLGLLPRALMLAVLVGFIAAFATSQGAVIWVYLSEIFPAHARAAGQALGAGTIWLFDALVAAIFPVAAAASPAAPFLFFAACMAAQCVLVFRWFPETRAASLEQIERQMRGAPEPAR</sequence>
<evidence type="ECO:0000256" key="3">
    <source>
        <dbReference type="ARBA" id="ARBA00022448"/>
    </source>
</evidence>
<feature type="domain" description="Major facilitator superfamily (MFS) profile" evidence="9">
    <location>
        <begin position="13"/>
        <end position="426"/>
    </location>
</feature>
<comment type="subcellular location">
    <subcellularLocation>
        <location evidence="1">Membrane</location>
        <topology evidence="1">Multi-pass membrane protein</topology>
    </subcellularLocation>
</comment>
<feature type="transmembrane region" description="Helical" evidence="8">
    <location>
        <begin position="401"/>
        <end position="422"/>
    </location>
</feature>
<evidence type="ECO:0000256" key="5">
    <source>
        <dbReference type="ARBA" id="ARBA00022989"/>
    </source>
</evidence>
<feature type="transmembrane region" description="Helical" evidence="8">
    <location>
        <begin position="104"/>
        <end position="125"/>
    </location>
</feature>
<protein>
    <submittedName>
        <fullName evidence="10">Sugar porter family MFS transporter</fullName>
    </submittedName>
</protein>
<accession>A0ABS7BKZ0</accession>
<feature type="transmembrane region" description="Helical" evidence="8">
    <location>
        <begin position="373"/>
        <end position="395"/>
    </location>
</feature>
<keyword evidence="4 8" id="KW-0812">Transmembrane</keyword>
<comment type="similarity">
    <text evidence="2 7">Belongs to the major facilitator superfamily. Sugar transporter (TC 2.A.1.1) family.</text>
</comment>
<name>A0ABS7BKZ0_9SPHN</name>
<dbReference type="PANTHER" id="PTHR48023:SF4">
    <property type="entry name" value="D-XYLOSE-PROTON SYMPORTER-LIKE 2"/>
    <property type="match status" value="1"/>
</dbReference>
<dbReference type="Pfam" id="PF00083">
    <property type="entry name" value="Sugar_tr"/>
    <property type="match status" value="1"/>
</dbReference>
<reference evidence="10 11" key="1">
    <citation type="submission" date="2021-07" db="EMBL/GenBank/DDBJ databases">
        <title>Sphingomonas sp.</title>
        <authorList>
            <person name="Feng G."/>
            <person name="Li J."/>
            <person name="Pan M."/>
        </authorList>
    </citation>
    <scope>NUCLEOTIDE SEQUENCE [LARGE SCALE GENOMIC DNA]</scope>
    <source>
        <strain evidence="10 11">RRHST34</strain>
    </source>
</reference>
<evidence type="ECO:0000313" key="10">
    <source>
        <dbReference type="EMBL" id="MBW6530274.1"/>
    </source>
</evidence>
<keyword evidence="5 8" id="KW-1133">Transmembrane helix</keyword>
<dbReference type="InterPro" id="IPR003663">
    <property type="entry name" value="Sugar/inositol_transpt"/>
</dbReference>
<comment type="caution">
    <text evidence="10">The sequence shown here is derived from an EMBL/GenBank/DDBJ whole genome shotgun (WGS) entry which is preliminary data.</text>
</comment>
<dbReference type="PRINTS" id="PR00171">
    <property type="entry name" value="SUGRTRNSPORT"/>
</dbReference>
<evidence type="ECO:0000313" key="11">
    <source>
        <dbReference type="Proteomes" id="UP000759103"/>
    </source>
</evidence>
<feature type="transmembrane region" description="Helical" evidence="8">
    <location>
        <begin position="78"/>
        <end position="98"/>
    </location>
</feature>
<feature type="transmembrane region" description="Helical" evidence="8">
    <location>
        <begin position="245"/>
        <end position="265"/>
    </location>
</feature>
<evidence type="ECO:0000256" key="8">
    <source>
        <dbReference type="SAM" id="Phobius"/>
    </source>
</evidence>
<dbReference type="InterPro" id="IPR050820">
    <property type="entry name" value="MFS_Sugar_Transporter"/>
</dbReference>
<feature type="transmembrane region" description="Helical" evidence="8">
    <location>
        <begin position="285"/>
        <end position="302"/>
    </location>
</feature>
<keyword evidence="3 7" id="KW-0813">Transport</keyword>
<evidence type="ECO:0000256" key="4">
    <source>
        <dbReference type="ARBA" id="ARBA00022692"/>
    </source>
</evidence>
<feature type="transmembrane region" description="Helical" evidence="8">
    <location>
        <begin position="137"/>
        <end position="164"/>
    </location>
</feature>
<dbReference type="PROSITE" id="PS00216">
    <property type="entry name" value="SUGAR_TRANSPORT_1"/>
    <property type="match status" value="1"/>
</dbReference>
<dbReference type="RefSeq" id="WP_219747654.1">
    <property type="nucleotide sequence ID" value="NZ_JAHXZN010000001.1"/>
</dbReference>
<feature type="transmembrane region" description="Helical" evidence="8">
    <location>
        <begin position="309"/>
        <end position="330"/>
    </location>
</feature>
<organism evidence="10 11">
    <name type="scientific">Sphingomonas citri</name>
    <dbReference type="NCBI Taxonomy" id="2862499"/>
    <lineage>
        <taxon>Bacteria</taxon>
        <taxon>Pseudomonadati</taxon>
        <taxon>Pseudomonadota</taxon>
        <taxon>Alphaproteobacteria</taxon>
        <taxon>Sphingomonadales</taxon>
        <taxon>Sphingomonadaceae</taxon>
        <taxon>Sphingomonas</taxon>
    </lineage>
</organism>
<evidence type="ECO:0000256" key="6">
    <source>
        <dbReference type="ARBA" id="ARBA00023136"/>
    </source>
</evidence>
<dbReference type="InterPro" id="IPR005828">
    <property type="entry name" value="MFS_sugar_transport-like"/>
</dbReference>
<feature type="transmembrane region" description="Helical" evidence="8">
    <location>
        <begin position="336"/>
        <end position="361"/>
    </location>
</feature>
<dbReference type="Gene3D" id="1.20.1250.20">
    <property type="entry name" value="MFS general substrate transporter like domains"/>
    <property type="match status" value="2"/>
</dbReference>
<keyword evidence="6 8" id="KW-0472">Membrane</keyword>
<dbReference type="EMBL" id="JAHXZN010000001">
    <property type="protein sequence ID" value="MBW6530274.1"/>
    <property type="molecule type" value="Genomic_DNA"/>
</dbReference>
<dbReference type="Proteomes" id="UP000759103">
    <property type="component" value="Unassembled WGS sequence"/>
</dbReference>
<evidence type="ECO:0000259" key="9">
    <source>
        <dbReference type="PROSITE" id="PS50850"/>
    </source>
</evidence>
<proteinExistence type="inferred from homology"/>
<dbReference type="PROSITE" id="PS50850">
    <property type="entry name" value="MFS"/>
    <property type="match status" value="1"/>
</dbReference>
<feature type="transmembrane region" description="Helical" evidence="8">
    <location>
        <begin position="170"/>
        <end position="191"/>
    </location>
</feature>
<dbReference type="PROSITE" id="PS00217">
    <property type="entry name" value="SUGAR_TRANSPORT_2"/>
    <property type="match status" value="1"/>
</dbReference>
<evidence type="ECO:0000256" key="2">
    <source>
        <dbReference type="ARBA" id="ARBA00010992"/>
    </source>
</evidence>